<dbReference type="KEGG" id="afj:AFERRID_22050"/>
<keyword evidence="2" id="KW-1185">Reference proteome</keyword>
<dbReference type="Proteomes" id="UP000280188">
    <property type="component" value="Chromosome"/>
</dbReference>
<gene>
    <name evidence="1" type="ORF">AFERRID_22050</name>
</gene>
<accession>A0A2Z6IMJ3</accession>
<sequence length="64" mass="7196">MIKYTVIQEYSSLDIQPGPAGFFIATFSGKNAWHCDCAVRPTLEKKGRPMRSVLGFSESLMRDL</sequence>
<dbReference type="AlphaFoldDB" id="A0A2Z6IMJ3"/>
<evidence type="ECO:0000313" key="2">
    <source>
        <dbReference type="Proteomes" id="UP000280188"/>
    </source>
</evidence>
<evidence type="ECO:0000313" key="1">
    <source>
        <dbReference type="EMBL" id="BBF65987.1"/>
    </source>
</evidence>
<name>A0A2Z6IMJ3_ACIFI</name>
<organism evidence="1 2">
    <name type="scientific">Acidithiobacillus ferridurans</name>
    <dbReference type="NCBI Taxonomy" id="1232575"/>
    <lineage>
        <taxon>Bacteria</taxon>
        <taxon>Pseudomonadati</taxon>
        <taxon>Pseudomonadota</taxon>
        <taxon>Acidithiobacillia</taxon>
        <taxon>Acidithiobacillales</taxon>
        <taxon>Acidithiobacillaceae</taxon>
        <taxon>Acidithiobacillus</taxon>
    </lineage>
</organism>
<protein>
    <submittedName>
        <fullName evidence="1">Uncharacterized protein</fullName>
    </submittedName>
</protein>
<dbReference type="EMBL" id="AP018795">
    <property type="protein sequence ID" value="BBF65987.1"/>
    <property type="molecule type" value="Genomic_DNA"/>
</dbReference>
<reference evidence="1 2" key="1">
    <citation type="journal article" date="2018" name="Microbiol. Resour. Announc.">
        <title>Complete Genome Sequence of Acidithiobacillus ferridurans JCM 18981.</title>
        <authorList>
            <person name="Miyauchi T."/>
            <person name="Kouzuma A."/>
            <person name="Abe T."/>
            <person name="Watanabe K."/>
        </authorList>
    </citation>
    <scope>NUCLEOTIDE SEQUENCE [LARGE SCALE GENOMIC DNA]</scope>
    <source>
        <strain evidence="2">ATCC 33020 / DSM 29468 / JCM 18981 / 11Fe</strain>
    </source>
</reference>
<proteinExistence type="predicted"/>